<accession>A0A852X8H7</accession>
<feature type="domain" description="T6SS immunity protein Tdi1 C-terminal" evidence="1">
    <location>
        <begin position="113"/>
        <end position="179"/>
    </location>
</feature>
<dbReference type="EMBL" id="JACBZX010000001">
    <property type="protein sequence ID" value="NYG36614.1"/>
    <property type="molecule type" value="Genomic_DNA"/>
</dbReference>
<evidence type="ECO:0000259" key="1">
    <source>
        <dbReference type="Pfam" id="PF08906"/>
    </source>
</evidence>
<comment type="caution">
    <text evidence="3">The sequence shown here is derived from an EMBL/GenBank/DDBJ whole genome shotgun (WGS) entry which is preliminary data.</text>
</comment>
<proteinExistence type="predicted"/>
<reference evidence="3 4" key="1">
    <citation type="submission" date="2020-07" db="EMBL/GenBank/DDBJ databases">
        <title>Sequencing the genomes of 1000 actinobacteria strains.</title>
        <authorList>
            <person name="Klenk H.-P."/>
        </authorList>
    </citation>
    <scope>NUCLEOTIDE SEQUENCE [LARGE SCALE GENOMIC DNA]</scope>
    <source>
        <strain evidence="3 4">DSM 24723</strain>
    </source>
</reference>
<protein>
    <recommendedName>
        <fullName evidence="1">T6SS immunity protein Tdi1 C-terminal domain-containing protein</fullName>
    </recommendedName>
</protein>
<organism evidence="3 4">
    <name type="scientific">Janibacter alkaliphilus</name>
    <dbReference type="NCBI Taxonomy" id="1069963"/>
    <lineage>
        <taxon>Bacteria</taxon>
        <taxon>Bacillati</taxon>
        <taxon>Actinomycetota</taxon>
        <taxon>Actinomycetes</taxon>
        <taxon>Micrococcales</taxon>
        <taxon>Intrasporangiaceae</taxon>
        <taxon>Janibacter</taxon>
    </lineage>
</organism>
<sequence length="194" mass="20231">MMLGDGVVASFGEVPFESRVVWGQWAPEGAVQLWESSGVCAFSGGFVRLVDPGRAAQMLEGVYGLPENSVVLFATGLGDLVVSAQGMFFVVFFRWGVVAPLPRGAGLAQVVGWLQDERVLDGVFGRGVFAEAVAADRGGVLGPDECYGFVPLLALGGPERAANLDRCGMWEHIALILAMAGPPAVGAELALPPA</sequence>
<evidence type="ECO:0000313" key="2">
    <source>
        <dbReference type="EMBL" id="NYG36611.1"/>
    </source>
</evidence>
<evidence type="ECO:0000313" key="3">
    <source>
        <dbReference type="EMBL" id="NYG36614.1"/>
    </source>
</evidence>
<gene>
    <name evidence="2" type="ORF">BJY28_001080</name>
    <name evidence="3" type="ORF">BJY28_001083</name>
</gene>
<keyword evidence="4" id="KW-1185">Reference proteome</keyword>
<name>A0A852X8H7_9MICO</name>
<evidence type="ECO:0000313" key="4">
    <source>
        <dbReference type="Proteomes" id="UP000592181"/>
    </source>
</evidence>
<dbReference type="AlphaFoldDB" id="A0A852X8H7"/>
<dbReference type="Pfam" id="PF08906">
    <property type="entry name" value="T6SS_Tdi1_C"/>
    <property type="match status" value="1"/>
</dbReference>
<dbReference type="EMBL" id="JACBZX010000001">
    <property type="protein sequence ID" value="NYG36611.1"/>
    <property type="molecule type" value="Genomic_DNA"/>
</dbReference>
<dbReference type="InterPro" id="IPR015002">
    <property type="entry name" value="T6SS_Tdi1_C"/>
</dbReference>
<dbReference type="Proteomes" id="UP000592181">
    <property type="component" value="Unassembled WGS sequence"/>
</dbReference>